<name>A0ABQ3A8E0_9ACTN</name>
<gene>
    <name evidence="1" type="ORF">GCM10010384_48280</name>
</gene>
<dbReference type="Proteomes" id="UP000653308">
    <property type="component" value="Unassembled WGS sequence"/>
</dbReference>
<evidence type="ECO:0008006" key="3">
    <source>
        <dbReference type="Google" id="ProtNLM"/>
    </source>
</evidence>
<accession>A0ABQ3A8E0</accession>
<proteinExistence type="predicted"/>
<sequence length="271" mass="30187">MTAYQNTLRADCTTAADGRIVFSLPPDSGTRPRLLLRLRPEKGQPETTRRLLDLEPGRTDGHLHAVLEPHPALDEGRWDLYLLADPEAGRQRLRPGLRDQRALVDGHLRDRPSPVSVTIPYVTKDGFLALRAWRRAAHAEAGTVDVTDRAITVTARLHGARLDEDATVRLRLRGSETVRELRPRIDDDGRGFSFTAGSEDLTVAGERPGRVWDAFVRPAADAPPVRIARLLDDLADRKHVFVYPAVTTGNTVMRPYYTVDNDLAIEVTPTE</sequence>
<dbReference type="EMBL" id="BMWE01000014">
    <property type="protein sequence ID" value="GGY35483.1"/>
    <property type="molecule type" value="Genomic_DNA"/>
</dbReference>
<reference evidence="2" key="1">
    <citation type="journal article" date="2019" name="Int. J. Syst. Evol. Microbiol.">
        <title>The Global Catalogue of Microorganisms (GCM) 10K type strain sequencing project: providing services to taxonomists for standard genome sequencing and annotation.</title>
        <authorList>
            <consortium name="The Broad Institute Genomics Platform"/>
            <consortium name="The Broad Institute Genome Sequencing Center for Infectious Disease"/>
            <person name="Wu L."/>
            <person name="Ma J."/>
        </authorList>
    </citation>
    <scope>NUCLEOTIDE SEQUENCE [LARGE SCALE GENOMIC DNA]</scope>
    <source>
        <strain evidence="2">JCM 4957</strain>
    </source>
</reference>
<evidence type="ECO:0000313" key="1">
    <source>
        <dbReference type="EMBL" id="GGY35483.1"/>
    </source>
</evidence>
<keyword evidence="2" id="KW-1185">Reference proteome</keyword>
<dbReference type="RefSeq" id="WP_190199992.1">
    <property type="nucleotide sequence ID" value="NZ_BMWE01000014.1"/>
</dbReference>
<evidence type="ECO:0000313" key="2">
    <source>
        <dbReference type="Proteomes" id="UP000653308"/>
    </source>
</evidence>
<protein>
    <recommendedName>
        <fullName evidence="3">Transferase</fullName>
    </recommendedName>
</protein>
<comment type="caution">
    <text evidence="1">The sequence shown here is derived from an EMBL/GenBank/DDBJ whole genome shotgun (WGS) entry which is preliminary data.</text>
</comment>
<organism evidence="1 2">
    <name type="scientific">Streptomyces djakartensis</name>
    <dbReference type="NCBI Taxonomy" id="68193"/>
    <lineage>
        <taxon>Bacteria</taxon>
        <taxon>Bacillati</taxon>
        <taxon>Actinomycetota</taxon>
        <taxon>Actinomycetes</taxon>
        <taxon>Kitasatosporales</taxon>
        <taxon>Streptomycetaceae</taxon>
        <taxon>Streptomyces</taxon>
    </lineage>
</organism>